<evidence type="ECO:0000256" key="3">
    <source>
        <dbReference type="ARBA" id="ARBA00022737"/>
    </source>
</evidence>
<dbReference type="Pfam" id="PF13424">
    <property type="entry name" value="TPR_12"/>
    <property type="match status" value="4"/>
</dbReference>
<evidence type="ECO:0000256" key="4">
    <source>
        <dbReference type="ARBA" id="ARBA00022803"/>
    </source>
</evidence>
<evidence type="ECO:0000313" key="7">
    <source>
        <dbReference type="EMBL" id="CAA6825544.1"/>
    </source>
</evidence>
<protein>
    <submittedName>
        <fullName evidence="7">Uncharacterized protein</fullName>
    </submittedName>
</protein>
<feature type="repeat" description="TPR" evidence="6">
    <location>
        <begin position="412"/>
        <end position="445"/>
    </location>
</feature>
<organism evidence="7">
    <name type="scientific">uncultured Sulfurovum sp</name>
    <dbReference type="NCBI Taxonomy" id="269237"/>
    <lineage>
        <taxon>Bacteria</taxon>
        <taxon>Pseudomonadati</taxon>
        <taxon>Campylobacterota</taxon>
        <taxon>Epsilonproteobacteria</taxon>
        <taxon>Campylobacterales</taxon>
        <taxon>Sulfurovaceae</taxon>
        <taxon>Sulfurovum</taxon>
        <taxon>environmental samples</taxon>
    </lineage>
</organism>
<dbReference type="InterPro" id="IPR011990">
    <property type="entry name" value="TPR-like_helical_dom_sf"/>
</dbReference>
<evidence type="ECO:0000256" key="1">
    <source>
        <dbReference type="ARBA" id="ARBA00004496"/>
    </source>
</evidence>
<dbReference type="GO" id="GO:0005737">
    <property type="term" value="C:cytoplasm"/>
    <property type="evidence" value="ECO:0007669"/>
    <property type="project" value="UniProtKB-SubCell"/>
</dbReference>
<reference evidence="7" key="1">
    <citation type="submission" date="2020-01" db="EMBL/GenBank/DDBJ databases">
        <authorList>
            <person name="Meier V. D."/>
            <person name="Meier V D."/>
        </authorList>
    </citation>
    <scope>NUCLEOTIDE SEQUENCE</scope>
    <source>
        <strain evidence="7">HLG_WM_MAG_03</strain>
    </source>
</reference>
<name>A0A6S6U1G6_9BACT</name>
<evidence type="ECO:0000256" key="2">
    <source>
        <dbReference type="ARBA" id="ARBA00022490"/>
    </source>
</evidence>
<evidence type="ECO:0000256" key="6">
    <source>
        <dbReference type="PROSITE-ProRule" id="PRU00339"/>
    </source>
</evidence>
<dbReference type="PANTHER" id="PTHR46630:SF1">
    <property type="entry name" value="TETRATRICOPEPTIDE REPEAT PROTEIN 29"/>
    <property type="match status" value="1"/>
</dbReference>
<proteinExistence type="inferred from homology"/>
<evidence type="ECO:0000256" key="5">
    <source>
        <dbReference type="ARBA" id="ARBA00038253"/>
    </source>
</evidence>
<dbReference type="EMBL" id="CACVAR010000391">
    <property type="protein sequence ID" value="CAA6825544.1"/>
    <property type="molecule type" value="Genomic_DNA"/>
</dbReference>
<dbReference type="SUPFAM" id="SSF48452">
    <property type="entry name" value="TPR-like"/>
    <property type="match status" value="3"/>
</dbReference>
<feature type="repeat" description="TPR" evidence="6">
    <location>
        <begin position="372"/>
        <end position="405"/>
    </location>
</feature>
<feature type="repeat" description="TPR" evidence="6">
    <location>
        <begin position="212"/>
        <end position="245"/>
    </location>
</feature>
<keyword evidence="4 6" id="KW-0802">TPR repeat</keyword>
<accession>A0A6S6U1G6</accession>
<dbReference type="Gene3D" id="1.25.40.10">
    <property type="entry name" value="Tetratricopeptide repeat domain"/>
    <property type="match status" value="2"/>
</dbReference>
<comment type="subcellular location">
    <subcellularLocation>
        <location evidence="1">Cytoplasm</location>
    </subcellularLocation>
</comment>
<feature type="repeat" description="TPR" evidence="6">
    <location>
        <begin position="252"/>
        <end position="285"/>
    </location>
</feature>
<sequence length="622" mass="71456">MKLLLPTDKIELKRLEKAIGRNSKSAILLVGVDSKELSEEFSSYLIKEHQLKLFSVEDKILSEIVDSKEEHQNNFYIVNIFNNSNAQHRIDHLQFQRDYINLKEVRLVVILSNEMLEYLKINAGDLFSTTKFSYSFTSHQYEVTFEENDKSLDNAIQKYEAYLEKNTKDNQLLCELTYDIGSKAYEQGDNQRALKYLEDSLLYASGNIHNKVLILSNLGVIYNELSKYKEARSILKKALRLNKSLNDLDMKADILINLGVVYYYLHNFKKAHKYYDEALIIKKSVSDLDGIASILIKKGLVELDESNYENALKYQNDALVIHQELNNIKGISACLSNISSVYQRQGKYTEALDTQHKSLKLLQQINNKSWIADALLNLGNLYSALDNDVLALEYYEQSLLLNQELSNKYAIAIVLNSIGTIYNNQSNFNKAIKYLQESLNISKNKELENTLDYSDVLGNLAISYSKLENYEEALDYFSKAYKIKKKLGDLRGLSATLHNIGTIYLAQGKYDEARAVYEESLKNYKTIGAMNNIANGLHSLGNLYNTLGDKERALEFQREALEIAKEHNYLLLKSNIYKSIALIYRDENRGNEARKYFLLGRHGFEALSSDTSVKEINRYLDE</sequence>
<keyword evidence="3" id="KW-0677">Repeat</keyword>
<comment type="similarity">
    <text evidence="5">Belongs to the Rap family.</text>
</comment>
<feature type="repeat" description="TPR" evidence="6">
    <location>
        <begin position="534"/>
        <end position="567"/>
    </location>
</feature>
<feature type="repeat" description="TPR" evidence="6">
    <location>
        <begin position="454"/>
        <end position="487"/>
    </location>
</feature>
<dbReference type="PROSITE" id="PS50005">
    <property type="entry name" value="TPR"/>
    <property type="match status" value="7"/>
</dbReference>
<feature type="repeat" description="TPR" evidence="6">
    <location>
        <begin position="494"/>
        <end position="527"/>
    </location>
</feature>
<dbReference type="PANTHER" id="PTHR46630">
    <property type="entry name" value="TETRATRICOPEPTIDE REPEAT PROTEIN 29"/>
    <property type="match status" value="1"/>
</dbReference>
<dbReference type="SMART" id="SM00028">
    <property type="entry name" value="TPR"/>
    <property type="match status" value="10"/>
</dbReference>
<dbReference type="AlphaFoldDB" id="A0A6S6U1G6"/>
<dbReference type="InterPro" id="IPR019734">
    <property type="entry name" value="TPR_rpt"/>
</dbReference>
<keyword evidence="2" id="KW-0963">Cytoplasm</keyword>
<dbReference type="InterPro" id="IPR051476">
    <property type="entry name" value="Bac_ResReg_Asp_Phosphatase"/>
</dbReference>
<gene>
    <name evidence="7" type="ORF">HELGO_WM25771</name>
</gene>